<feature type="domain" description="AMP-binding enzyme C-terminal" evidence="4">
    <location>
        <begin position="431"/>
        <end position="505"/>
    </location>
</feature>
<accession>A0ABT0IX53</accession>
<gene>
    <name evidence="5" type="ORF">M0654_20970</name>
</gene>
<dbReference type="Gene3D" id="3.40.50.12780">
    <property type="entry name" value="N-terminal domain of ligase-like"/>
    <property type="match status" value="1"/>
</dbReference>
<name>A0ABT0IX53_9HYPH</name>
<dbReference type="Pfam" id="PF13193">
    <property type="entry name" value="AMP-binding_C"/>
    <property type="match status" value="1"/>
</dbReference>
<dbReference type="InterPro" id="IPR025110">
    <property type="entry name" value="AMP-bd_C"/>
</dbReference>
<evidence type="ECO:0000256" key="2">
    <source>
        <dbReference type="SAM" id="MobiDB-lite"/>
    </source>
</evidence>
<comment type="caution">
    <text evidence="5">The sequence shown here is derived from an EMBL/GenBank/DDBJ whole genome shotgun (WGS) entry which is preliminary data.</text>
</comment>
<reference evidence="5 6" key="1">
    <citation type="submission" date="2022-04" db="EMBL/GenBank/DDBJ databases">
        <title>Rhizobium coralii sp. nov., isolated from coral Turbinaria peltata.</title>
        <authorList>
            <person name="Sun H."/>
        </authorList>
    </citation>
    <scope>NUCLEOTIDE SEQUENCE [LARGE SCALE GENOMIC DNA]</scope>
    <source>
        <strain evidence="5 6">NTR19</strain>
    </source>
</reference>
<dbReference type="Pfam" id="PF00501">
    <property type="entry name" value="AMP-binding"/>
    <property type="match status" value="1"/>
</dbReference>
<organism evidence="5 6">
    <name type="scientific">Neorhizobium turbinariae</name>
    <dbReference type="NCBI Taxonomy" id="2937795"/>
    <lineage>
        <taxon>Bacteria</taxon>
        <taxon>Pseudomonadati</taxon>
        <taxon>Pseudomonadota</taxon>
        <taxon>Alphaproteobacteria</taxon>
        <taxon>Hyphomicrobiales</taxon>
        <taxon>Rhizobiaceae</taxon>
        <taxon>Rhizobium/Agrobacterium group</taxon>
        <taxon>Neorhizobium</taxon>
    </lineage>
</organism>
<dbReference type="InterPro" id="IPR045851">
    <property type="entry name" value="AMP-bd_C_sf"/>
</dbReference>
<evidence type="ECO:0000313" key="5">
    <source>
        <dbReference type="EMBL" id="MCK8782453.1"/>
    </source>
</evidence>
<dbReference type="InterPro" id="IPR000873">
    <property type="entry name" value="AMP-dep_synth/lig_dom"/>
</dbReference>
<dbReference type="InterPro" id="IPR042099">
    <property type="entry name" value="ANL_N_sf"/>
</dbReference>
<keyword evidence="6" id="KW-1185">Reference proteome</keyword>
<dbReference type="PROSITE" id="PS00455">
    <property type="entry name" value="AMP_BINDING"/>
    <property type="match status" value="1"/>
</dbReference>
<dbReference type="RefSeq" id="WP_118851932.1">
    <property type="nucleotide sequence ID" value="NZ_JALPRY010000028.1"/>
</dbReference>
<dbReference type="EMBL" id="JALPRY010000028">
    <property type="protein sequence ID" value="MCK8782453.1"/>
    <property type="molecule type" value="Genomic_DNA"/>
</dbReference>
<evidence type="ECO:0000313" key="6">
    <source>
        <dbReference type="Proteomes" id="UP001202827"/>
    </source>
</evidence>
<evidence type="ECO:0000256" key="1">
    <source>
        <dbReference type="ARBA" id="ARBA00022723"/>
    </source>
</evidence>
<dbReference type="PANTHER" id="PTHR43767:SF1">
    <property type="entry name" value="NONRIBOSOMAL PEPTIDE SYNTHASE PES1 (EUROFUNG)-RELATED"/>
    <property type="match status" value="1"/>
</dbReference>
<dbReference type="InterPro" id="IPR020845">
    <property type="entry name" value="AMP-binding_CS"/>
</dbReference>
<dbReference type="InterPro" id="IPR050237">
    <property type="entry name" value="ATP-dep_AMP-bd_enzyme"/>
</dbReference>
<sequence>MNAQTTNFYQLLADNLGLRPGKPAIIDGPRVTSYASLSNQVDRLAGYLQDRSIRPGDRVLVHLRKSISEVAAMFAVAKIGGVIVNVSTQWTVDQLAYVAEDCGARLMIVEPRAAEALAARKLPSGVESVLVRGSIPGIPQFDRWEDVPSHLDGDEVFRLETDLAMIIYTSGSTGMPKGVMLTHRNIVSGARSVSRYLGLREDDRLLSVLPYSFDYGLNQLTTMMLMGGTIVHQAVPLAAEIIMAMRKYRVTGLAAVPPLWGQIVRQLRETRVDFPSLRRITNSGGKIPLNILQQLPQVFPEAEVFLMYGLTEAFRSTYLPPEKFVRKMGCIGRAIPGNEVYVIKHGEGVARAGEQGELVHRGPLVSLGYWGKPDATEQKIRPCPELWHLIGDEPVVYSGDIVRIDDDGDLWFVGRNDALIKTSGFRVSPDEVEDLVCRSGVVAEAVAFGVDDDDLGQSIHVAVTGVGTIDEEALLRYCRQTMPSYMVPRKFHVWRETMPRTSSGKIARPEVVRATRAWMHLGDVPRQTASRTETGETREATA</sequence>
<dbReference type="SUPFAM" id="SSF56801">
    <property type="entry name" value="Acetyl-CoA synthetase-like"/>
    <property type="match status" value="1"/>
</dbReference>
<feature type="compositionally biased region" description="Basic and acidic residues" evidence="2">
    <location>
        <begin position="533"/>
        <end position="542"/>
    </location>
</feature>
<keyword evidence="1" id="KW-0479">Metal-binding</keyword>
<feature type="region of interest" description="Disordered" evidence="2">
    <location>
        <begin position="523"/>
        <end position="542"/>
    </location>
</feature>
<evidence type="ECO:0000259" key="4">
    <source>
        <dbReference type="Pfam" id="PF13193"/>
    </source>
</evidence>
<dbReference type="Gene3D" id="3.30.300.30">
    <property type="match status" value="1"/>
</dbReference>
<protein>
    <submittedName>
        <fullName evidence="5">AMP-binding protein</fullName>
    </submittedName>
</protein>
<evidence type="ECO:0000259" key="3">
    <source>
        <dbReference type="Pfam" id="PF00501"/>
    </source>
</evidence>
<dbReference type="Proteomes" id="UP001202827">
    <property type="component" value="Unassembled WGS sequence"/>
</dbReference>
<dbReference type="PANTHER" id="PTHR43767">
    <property type="entry name" value="LONG-CHAIN-FATTY-ACID--COA LIGASE"/>
    <property type="match status" value="1"/>
</dbReference>
<proteinExistence type="predicted"/>
<feature type="domain" description="AMP-dependent synthetase/ligase" evidence="3">
    <location>
        <begin position="19"/>
        <end position="370"/>
    </location>
</feature>